<feature type="region of interest" description="Disordered" evidence="1">
    <location>
        <begin position="182"/>
        <end position="201"/>
    </location>
</feature>
<organism evidence="2 3">
    <name type="scientific">Pyrrhoderma noxium</name>
    <dbReference type="NCBI Taxonomy" id="2282107"/>
    <lineage>
        <taxon>Eukaryota</taxon>
        <taxon>Fungi</taxon>
        <taxon>Dikarya</taxon>
        <taxon>Basidiomycota</taxon>
        <taxon>Agaricomycotina</taxon>
        <taxon>Agaricomycetes</taxon>
        <taxon>Hymenochaetales</taxon>
        <taxon>Hymenochaetaceae</taxon>
        <taxon>Pyrrhoderma</taxon>
    </lineage>
</organism>
<gene>
    <name evidence="2" type="ORF">PNOK_0774300</name>
</gene>
<keyword evidence="3" id="KW-1185">Reference proteome</keyword>
<dbReference type="InParanoid" id="A0A286U975"/>
<evidence type="ECO:0000313" key="2">
    <source>
        <dbReference type="EMBL" id="PAV16123.1"/>
    </source>
</evidence>
<protein>
    <submittedName>
        <fullName evidence="2">Uncharacterized protein</fullName>
    </submittedName>
</protein>
<name>A0A286U975_9AGAM</name>
<feature type="compositionally biased region" description="Basic and acidic residues" evidence="1">
    <location>
        <begin position="276"/>
        <end position="293"/>
    </location>
</feature>
<dbReference type="AlphaFoldDB" id="A0A286U975"/>
<dbReference type="OrthoDB" id="3268464at2759"/>
<sequence length="530" mass="59701">MPGLSRENLRTPSCRTLADNVAQRLHQLDTDFGSPLVASSVLAESSPPRLFLKPKIRHEDNRYLKTSTSIVLNTQPREVLFNYHKAPSVRPTQRPVSLRRTAVLNSANDSAIQNTYYSNKHQHRSLGCLTKSNSDSEFSNSETEDILRNKRHSRLKRKAAFSPLNKENLSPSHPIYEFNALPKRTKNRKHPSVSPKTRPSDLRTTRTFLVPKIKEPKSDVTTLLPRHESLRPVVPKKLKVEEPFPALPTQILSYTPKPSVTKRDNFPGHGLKKKDKSQAKLPDKENHPTRETSRQFLVAPEAGAIRSITSISSLLSLPSQILKHTPIDRHFSHVYSSTSPCLSKARVKTVWTMVDEMKLVRTGGLLRDTSALEPITQVRVVPLCQRLRNGVEAERNGPLLKTPARSASMPYYLTVSKHRNQAFKDQMESADVLPASSSITGFAGGKEEQKIYEKKKKRRRDRSEWTIVDVKKSERRFSQPIGAYRSVGTKHNSGEIGSAKPSLLTRAQTLMKFKFPGSKKVVGRGDPKCV</sequence>
<dbReference type="EMBL" id="NBII01000008">
    <property type="protein sequence ID" value="PAV16123.1"/>
    <property type="molecule type" value="Genomic_DNA"/>
</dbReference>
<comment type="caution">
    <text evidence="2">The sequence shown here is derived from an EMBL/GenBank/DDBJ whole genome shotgun (WGS) entry which is preliminary data.</text>
</comment>
<accession>A0A286U975</accession>
<evidence type="ECO:0000256" key="1">
    <source>
        <dbReference type="SAM" id="MobiDB-lite"/>
    </source>
</evidence>
<dbReference type="Proteomes" id="UP000217199">
    <property type="component" value="Unassembled WGS sequence"/>
</dbReference>
<proteinExistence type="predicted"/>
<evidence type="ECO:0000313" key="3">
    <source>
        <dbReference type="Proteomes" id="UP000217199"/>
    </source>
</evidence>
<feature type="region of interest" description="Disordered" evidence="1">
    <location>
        <begin position="251"/>
        <end position="294"/>
    </location>
</feature>
<reference evidence="2 3" key="1">
    <citation type="journal article" date="2017" name="Mol. Ecol.">
        <title>Comparative and population genomic landscape of Phellinus noxius: A hypervariable fungus causing root rot in trees.</title>
        <authorList>
            <person name="Chung C.L."/>
            <person name="Lee T.J."/>
            <person name="Akiba M."/>
            <person name="Lee H.H."/>
            <person name="Kuo T.H."/>
            <person name="Liu D."/>
            <person name="Ke H.M."/>
            <person name="Yokoi T."/>
            <person name="Roa M.B."/>
            <person name="Lu M.J."/>
            <person name="Chang Y.Y."/>
            <person name="Ann P.J."/>
            <person name="Tsai J.N."/>
            <person name="Chen C.Y."/>
            <person name="Tzean S.S."/>
            <person name="Ota Y."/>
            <person name="Hattori T."/>
            <person name="Sahashi N."/>
            <person name="Liou R.F."/>
            <person name="Kikuchi T."/>
            <person name="Tsai I.J."/>
        </authorList>
    </citation>
    <scope>NUCLEOTIDE SEQUENCE [LARGE SCALE GENOMIC DNA]</scope>
    <source>
        <strain evidence="2 3">FFPRI411160</strain>
    </source>
</reference>